<dbReference type="Pfam" id="PF13366">
    <property type="entry name" value="PDDEXK_3"/>
    <property type="match status" value="1"/>
</dbReference>
<name>A0A4P6ZCW5_9FLAO</name>
<dbReference type="NCBIfam" id="TIGR04256">
    <property type="entry name" value="GxxExxY"/>
    <property type="match status" value="1"/>
</dbReference>
<reference evidence="1 2" key="1">
    <citation type="submission" date="2019-03" db="EMBL/GenBank/DDBJ databases">
        <authorList>
            <person name="Kim H."/>
            <person name="Yu S.-M."/>
        </authorList>
    </citation>
    <scope>NUCLEOTIDE SEQUENCE [LARGE SCALE GENOMIC DNA]</scope>
    <source>
        <strain evidence="1 2">NBC122</strain>
    </source>
</reference>
<dbReference type="Proteomes" id="UP000294419">
    <property type="component" value="Chromosome"/>
</dbReference>
<keyword evidence="2" id="KW-1185">Reference proteome</keyword>
<dbReference type="KEGG" id="csal:NBC122_00343"/>
<organism evidence="1 2">
    <name type="scientific">Chryseobacterium salivictor</name>
    <dbReference type="NCBI Taxonomy" id="2547600"/>
    <lineage>
        <taxon>Bacteria</taxon>
        <taxon>Pseudomonadati</taxon>
        <taxon>Bacteroidota</taxon>
        <taxon>Flavobacteriia</taxon>
        <taxon>Flavobacteriales</taxon>
        <taxon>Weeksellaceae</taxon>
        <taxon>Chryseobacterium group</taxon>
        <taxon>Chryseobacterium</taxon>
    </lineage>
</organism>
<proteinExistence type="predicted"/>
<accession>A0A4P6ZCW5</accession>
<gene>
    <name evidence="1" type="ORF">NBC122_00343</name>
</gene>
<dbReference type="AlphaFoldDB" id="A0A4P6ZCW5"/>
<dbReference type="RefSeq" id="WP_246012417.1">
    <property type="nucleotide sequence ID" value="NZ_CP037954.1"/>
</dbReference>
<dbReference type="InterPro" id="IPR026350">
    <property type="entry name" value="GxxExxY"/>
</dbReference>
<sequence>MMEEKILYKEESYRIIGICMNIHSTMGNGFLEAVYCEVLEKEFIKNEIPYQREVKLDLFFNGEKLDKKYKADFVCFDNIILEVKSVSFLHENFTKQTLNYLKATNKKLGLLINFGEKSLKYKRIINL</sequence>
<evidence type="ECO:0008006" key="3">
    <source>
        <dbReference type="Google" id="ProtNLM"/>
    </source>
</evidence>
<protein>
    <recommendedName>
        <fullName evidence="3">GxxExxY protein</fullName>
    </recommendedName>
</protein>
<evidence type="ECO:0000313" key="1">
    <source>
        <dbReference type="EMBL" id="QBO57192.1"/>
    </source>
</evidence>
<evidence type="ECO:0000313" key="2">
    <source>
        <dbReference type="Proteomes" id="UP000294419"/>
    </source>
</evidence>
<dbReference type="EMBL" id="CP037954">
    <property type="protein sequence ID" value="QBO57192.1"/>
    <property type="molecule type" value="Genomic_DNA"/>
</dbReference>